<dbReference type="GO" id="GO:0000166">
    <property type="term" value="F:nucleotide binding"/>
    <property type="evidence" value="ECO:0007669"/>
    <property type="project" value="InterPro"/>
</dbReference>
<dbReference type="InterPro" id="IPR055170">
    <property type="entry name" value="GFO_IDH_MocA-like_dom"/>
</dbReference>
<keyword evidence="2" id="KW-0560">Oxidoreductase</keyword>
<evidence type="ECO:0000313" key="6">
    <source>
        <dbReference type="Proteomes" id="UP000029095"/>
    </source>
</evidence>
<dbReference type="Gene3D" id="3.30.360.10">
    <property type="entry name" value="Dihydrodipicolinate Reductase, domain 2"/>
    <property type="match status" value="1"/>
</dbReference>
<dbReference type="Gene3D" id="3.40.50.720">
    <property type="entry name" value="NAD(P)-binding Rossmann-like Domain"/>
    <property type="match status" value="1"/>
</dbReference>
<dbReference type="InterPro" id="IPR036291">
    <property type="entry name" value="NAD(P)-bd_dom_sf"/>
</dbReference>
<evidence type="ECO:0000259" key="3">
    <source>
        <dbReference type="Pfam" id="PF01408"/>
    </source>
</evidence>
<dbReference type="SUPFAM" id="SSF55347">
    <property type="entry name" value="Glyceraldehyde-3-phosphate dehydrogenase-like, C-terminal domain"/>
    <property type="match status" value="1"/>
</dbReference>
<dbReference type="Pfam" id="PF01408">
    <property type="entry name" value="GFO_IDH_MocA"/>
    <property type="match status" value="1"/>
</dbReference>
<evidence type="ECO:0000313" key="5">
    <source>
        <dbReference type="EMBL" id="KFG71609.1"/>
    </source>
</evidence>
<dbReference type="PANTHER" id="PTHR22604:SF105">
    <property type="entry name" value="TRANS-1,2-DIHYDROBENZENE-1,2-DIOL DEHYDROGENASE"/>
    <property type="match status" value="1"/>
</dbReference>
<gene>
    <name evidence="5" type="ORF">FM21_33000</name>
</gene>
<dbReference type="GO" id="GO:0016491">
    <property type="term" value="F:oxidoreductase activity"/>
    <property type="evidence" value="ECO:0007669"/>
    <property type="project" value="UniProtKB-KW"/>
</dbReference>
<organism evidence="5 6">
    <name type="scientific">Streptomyces mutabilis</name>
    <dbReference type="NCBI Taxonomy" id="67332"/>
    <lineage>
        <taxon>Bacteria</taxon>
        <taxon>Bacillati</taxon>
        <taxon>Actinomycetota</taxon>
        <taxon>Actinomycetes</taxon>
        <taxon>Kitasatosporales</taxon>
        <taxon>Streptomycetaceae</taxon>
        <taxon>Streptomyces</taxon>
    </lineage>
</organism>
<reference evidence="5 6" key="1">
    <citation type="submission" date="2014-05" db="EMBL/GenBank/DDBJ databases">
        <title>Complete genome sequence of the Streptomyces mutabilis TRM45540.</title>
        <authorList>
            <person name="Luo X."/>
            <person name="Zhang L."/>
        </authorList>
    </citation>
    <scope>NUCLEOTIDE SEQUENCE [LARGE SCALE GENOMIC DNA]</scope>
    <source>
        <strain evidence="5 6">TRM45540</strain>
    </source>
</reference>
<sequence>MRIGILGCADIARRRMLPAMAGNPDVEPAAVASRSAATARETARPFGCRPVHGYDVLLARHDIDAVYIPLPAALHEQWTERALHAGKHVLAEKPLTLDAERTRALARLAARHGLVLMENVMFVHHAQHRTVRELVEQGAIGRLHSLRATFAVPRLPPGNIRLRADLGGGALWDTGVYPVRAALYFLGGDLRVTGATLTSDPDHAVDIAGTALLHSPRRVTAQLAFGLDHGYRSTYELWGSEGRITVDRAFTPPADHRPQVRLERATTTEHLPLEADDQVANTLAAFAHAVRTHSTTDPASLHQADLLQTIRHQAVRL</sequence>
<dbReference type="InterPro" id="IPR000683">
    <property type="entry name" value="Gfo/Idh/MocA-like_OxRdtase_N"/>
</dbReference>
<dbReference type="HOGENOM" id="CLU_023194_5_0_11"/>
<feature type="domain" description="Gfo/Idh/MocA-like oxidoreductase N-terminal" evidence="3">
    <location>
        <begin position="1"/>
        <end position="119"/>
    </location>
</feature>
<proteinExistence type="inferred from homology"/>
<dbReference type="Pfam" id="PF22725">
    <property type="entry name" value="GFO_IDH_MocA_C3"/>
    <property type="match status" value="1"/>
</dbReference>
<name>A0A086MRU1_9ACTN</name>
<evidence type="ECO:0000256" key="2">
    <source>
        <dbReference type="ARBA" id="ARBA00023002"/>
    </source>
</evidence>
<evidence type="ECO:0000259" key="4">
    <source>
        <dbReference type="Pfam" id="PF22725"/>
    </source>
</evidence>
<dbReference type="PANTHER" id="PTHR22604">
    <property type="entry name" value="OXIDOREDUCTASES"/>
    <property type="match status" value="1"/>
</dbReference>
<dbReference type="STRING" id="1915400.FM21_33000"/>
<keyword evidence="6" id="KW-1185">Reference proteome</keyword>
<dbReference type="Proteomes" id="UP000029095">
    <property type="component" value="Unassembled WGS sequence"/>
</dbReference>
<feature type="domain" description="GFO/IDH/MocA-like oxidoreductase" evidence="4">
    <location>
        <begin position="128"/>
        <end position="244"/>
    </location>
</feature>
<protein>
    <submittedName>
        <fullName evidence="5">Oxidoreductase</fullName>
    </submittedName>
</protein>
<accession>A0A086MRU1</accession>
<dbReference type="SUPFAM" id="SSF51735">
    <property type="entry name" value="NAD(P)-binding Rossmann-fold domains"/>
    <property type="match status" value="1"/>
</dbReference>
<evidence type="ECO:0000256" key="1">
    <source>
        <dbReference type="ARBA" id="ARBA00010928"/>
    </source>
</evidence>
<comment type="similarity">
    <text evidence="1">Belongs to the Gfo/Idh/MocA family.</text>
</comment>
<dbReference type="InterPro" id="IPR050984">
    <property type="entry name" value="Gfo/Idh/MocA_domain"/>
</dbReference>
<dbReference type="EMBL" id="JNFQ01000006">
    <property type="protein sequence ID" value="KFG71609.1"/>
    <property type="molecule type" value="Genomic_DNA"/>
</dbReference>
<dbReference type="AlphaFoldDB" id="A0A086MRU1"/>
<comment type="caution">
    <text evidence="5">The sequence shown here is derived from an EMBL/GenBank/DDBJ whole genome shotgun (WGS) entry which is preliminary data.</text>
</comment>